<keyword evidence="1" id="KW-1133">Transmembrane helix</keyword>
<gene>
    <name evidence="2" type="ORF">LZ24_01327</name>
</gene>
<organism evidence="2 3">
    <name type="scientific">Desulfobotulus alkaliphilus</name>
    <dbReference type="NCBI Taxonomy" id="622671"/>
    <lineage>
        <taxon>Bacteria</taxon>
        <taxon>Pseudomonadati</taxon>
        <taxon>Thermodesulfobacteriota</taxon>
        <taxon>Desulfobacteria</taxon>
        <taxon>Desulfobacterales</taxon>
        <taxon>Desulfobacteraceae</taxon>
        <taxon>Desulfobotulus</taxon>
    </lineage>
</organism>
<proteinExistence type="predicted"/>
<name>A0A562RVV0_9BACT</name>
<comment type="caution">
    <text evidence="2">The sequence shown here is derived from an EMBL/GenBank/DDBJ whole genome shotgun (WGS) entry which is preliminary data.</text>
</comment>
<accession>A0A562RVV0</accession>
<dbReference type="AlphaFoldDB" id="A0A562RVV0"/>
<dbReference type="EMBL" id="VLLC01000008">
    <property type="protein sequence ID" value="TWI73239.1"/>
    <property type="molecule type" value="Genomic_DNA"/>
</dbReference>
<feature type="transmembrane region" description="Helical" evidence="1">
    <location>
        <begin position="14"/>
        <end position="32"/>
    </location>
</feature>
<evidence type="ECO:0000256" key="1">
    <source>
        <dbReference type="SAM" id="Phobius"/>
    </source>
</evidence>
<keyword evidence="1" id="KW-0812">Transmembrane</keyword>
<keyword evidence="1" id="KW-0472">Membrane</keyword>
<evidence type="ECO:0000313" key="2">
    <source>
        <dbReference type="EMBL" id="TWI73239.1"/>
    </source>
</evidence>
<feature type="transmembrane region" description="Helical" evidence="1">
    <location>
        <begin position="44"/>
        <end position="64"/>
    </location>
</feature>
<dbReference type="Proteomes" id="UP000318307">
    <property type="component" value="Unassembled WGS sequence"/>
</dbReference>
<reference evidence="2 3" key="1">
    <citation type="submission" date="2019-07" db="EMBL/GenBank/DDBJ databases">
        <title>Genome sequencing of 100 strains of the haloalkaliphilic chemolithoautotrophic sulfur-oxidizing bacterium Thioalkalivibrio.</title>
        <authorList>
            <person name="Muyzer G."/>
        </authorList>
    </citation>
    <scope>NUCLEOTIDE SEQUENCE [LARGE SCALE GENOMIC DNA]</scope>
    <source>
        <strain evidence="2 3">ASO4-4</strain>
    </source>
</reference>
<sequence length="82" mass="9740">MGQLMTWLRKRTEWFKWAFFAFLGGALVYDFMAERHDPHFFGDTLIGFWSVFALFGCLGMIVICKGISHAWLMKQEDYYDDK</sequence>
<protein>
    <submittedName>
        <fullName evidence="2">Uncharacterized protein</fullName>
    </submittedName>
</protein>
<keyword evidence="3" id="KW-1185">Reference proteome</keyword>
<evidence type="ECO:0000313" key="3">
    <source>
        <dbReference type="Proteomes" id="UP000318307"/>
    </source>
</evidence>